<dbReference type="NCBIfam" id="TIGR01444">
    <property type="entry name" value="fkbM_fam"/>
    <property type="match status" value="1"/>
</dbReference>
<dbReference type="SUPFAM" id="SSF53335">
    <property type="entry name" value="S-adenosyl-L-methionine-dependent methyltransferases"/>
    <property type="match status" value="1"/>
</dbReference>
<evidence type="ECO:0000313" key="3">
    <source>
        <dbReference type="Proteomes" id="UP000199607"/>
    </source>
</evidence>
<dbReference type="Proteomes" id="UP000199607">
    <property type="component" value="Unassembled WGS sequence"/>
</dbReference>
<dbReference type="InterPro" id="IPR052514">
    <property type="entry name" value="SAM-dependent_MTase"/>
</dbReference>
<protein>
    <submittedName>
        <fullName evidence="2">Methyltransferase, FkbM family</fullName>
    </submittedName>
</protein>
<dbReference type="STRING" id="553466.SAMN04487950_1926"/>
<dbReference type="PANTHER" id="PTHR34203:SF15">
    <property type="entry name" value="SLL1173 PROTEIN"/>
    <property type="match status" value="1"/>
</dbReference>
<dbReference type="Gene3D" id="3.40.50.150">
    <property type="entry name" value="Vaccinia Virus protein VP39"/>
    <property type="match status" value="1"/>
</dbReference>
<dbReference type="InterPro" id="IPR029063">
    <property type="entry name" value="SAM-dependent_MTases_sf"/>
</dbReference>
<reference evidence="3" key="1">
    <citation type="submission" date="2016-10" db="EMBL/GenBank/DDBJ databases">
        <authorList>
            <person name="Varghese N."/>
            <person name="Submissions S."/>
        </authorList>
    </citation>
    <scope>NUCLEOTIDE SEQUENCE [LARGE SCALE GENOMIC DNA]</scope>
    <source>
        <strain evidence="3">CGMCC 1.7738</strain>
    </source>
</reference>
<dbReference type="AlphaFoldDB" id="A0A1I4EA74"/>
<organism evidence="2 3">
    <name type="scientific">Halogranum rubrum</name>
    <dbReference type="NCBI Taxonomy" id="553466"/>
    <lineage>
        <taxon>Archaea</taxon>
        <taxon>Methanobacteriati</taxon>
        <taxon>Methanobacteriota</taxon>
        <taxon>Stenosarchaea group</taxon>
        <taxon>Halobacteria</taxon>
        <taxon>Halobacteriales</taxon>
        <taxon>Haloferacaceae</taxon>
    </lineage>
</organism>
<sequence length="267" mass="29767">MLNRGREAITYVIGEADCYVELVPLVSIMERDEERSFEDPTHTTVCGVEVQFQVTSENEHQSIPADSGGYHELFEDMFSEMNERDVLFEIGAHMGIISCVVGRHYRDLDIVCFEPNPRTRKRLETNLKLNGLDAIVMDCAVSNSDGVMVLDTRHASRGGAKEAHRSGQGSEIPVRTLDGVVTDDGIPSPTVIVADIVGEELNLLRGGLTVFSSPTTRLAYIVTHDQPLERLGGSTQDVEKLLRRYGFDKVEHLRENLLKAKKSEHSR</sequence>
<gene>
    <name evidence="2" type="ORF">SAMN04487950_1926</name>
</gene>
<dbReference type="InterPro" id="IPR006342">
    <property type="entry name" value="FkbM_mtfrase"/>
</dbReference>
<keyword evidence="2" id="KW-0489">Methyltransferase</keyword>
<accession>A0A1I4EA74</accession>
<dbReference type="Pfam" id="PF05050">
    <property type="entry name" value="Methyltransf_21"/>
    <property type="match status" value="1"/>
</dbReference>
<dbReference type="GO" id="GO:0008168">
    <property type="term" value="F:methyltransferase activity"/>
    <property type="evidence" value="ECO:0007669"/>
    <property type="project" value="UniProtKB-KW"/>
</dbReference>
<evidence type="ECO:0000259" key="1">
    <source>
        <dbReference type="Pfam" id="PF05050"/>
    </source>
</evidence>
<evidence type="ECO:0000313" key="2">
    <source>
        <dbReference type="EMBL" id="SFL01081.1"/>
    </source>
</evidence>
<proteinExistence type="predicted"/>
<dbReference type="EMBL" id="FOTC01000002">
    <property type="protein sequence ID" value="SFL01081.1"/>
    <property type="molecule type" value="Genomic_DNA"/>
</dbReference>
<keyword evidence="3" id="KW-1185">Reference proteome</keyword>
<keyword evidence="2" id="KW-0808">Transferase</keyword>
<name>A0A1I4EA74_9EURY</name>
<dbReference type="GO" id="GO:0032259">
    <property type="term" value="P:methylation"/>
    <property type="evidence" value="ECO:0007669"/>
    <property type="project" value="UniProtKB-KW"/>
</dbReference>
<feature type="domain" description="Methyltransferase FkbM" evidence="1">
    <location>
        <begin position="89"/>
        <end position="248"/>
    </location>
</feature>
<dbReference type="PANTHER" id="PTHR34203">
    <property type="entry name" value="METHYLTRANSFERASE, FKBM FAMILY PROTEIN"/>
    <property type="match status" value="1"/>
</dbReference>